<sequence length="167" mass="19210">MTADRLLFEAHLQLPEYRQGEILGYWGEHRLKNVEDENGQQWPFSTFWIAAATRPDPAPERYFLKIRVDNYNVAAPAGCFWDVVKNSRLENCLWPKVTGPFSEGFKSNFSVPDQLYAPWDRGGVTSHPEWVQNFPAVAWRSGISRIDQYLAIVHEILNGENYHGVQG</sequence>
<comment type="caution">
    <text evidence="1">The sequence shown here is derived from an EMBL/GenBank/DDBJ whole genome shotgun (WGS) entry which is preliminary data.</text>
</comment>
<gene>
    <name evidence="1" type="ORF">KK078_06420</name>
</gene>
<proteinExistence type="predicted"/>
<organism evidence="1 2">
    <name type="scientific">Dawidia soli</name>
    <dbReference type="NCBI Taxonomy" id="2782352"/>
    <lineage>
        <taxon>Bacteria</taxon>
        <taxon>Pseudomonadati</taxon>
        <taxon>Bacteroidota</taxon>
        <taxon>Cytophagia</taxon>
        <taxon>Cytophagales</taxon>
        <taxon>Chryseotaleaceae</taxon>
        <taxon>Dawidia</taxon>
    </lineage>
</organism>
<dbReference type="RefSeq" id="WP_254089421.1">
    <property type="nucleotide sequence ID" value="NZ_JAHESC010000006.1"/>
</dbReference>
<dbReference type="Pfam" id="PF24702">
    <property type="entry name" value="DUF7665"/>
    <property type="match status" value="1"/>
</dbReference>
<evidence type="ECO:0000313" key="2">
    <source>
        <dbReference type="Proteomes" id="UP001319180"/>
    </source>
</evidence>
<dbReference type="InterPro" id="IPR056082">
    <property type="entry name" value="BilB-like"/>
</dbReference>
<keyword evidence="2" id="KW-1185">Reference proteome</keyword>
<evidence type="ECO:0000313" key="1">
    <source>
        <dbReference type="EMBL" id="MBT1686183.1"/>
    </source>
</evidence>
<reference evidence="1 2" key="1">
    <citation type="submission" date="2021-05" db="EMBL/GenBank/DDBJ databases">
        <title>A Polyphasic approach of four new species of the genus Ohtaekwangia: Ohtaekwangia histidinii sp. nov., Ohtaekwangia cretensis sp. nov., Ohtaekwangia indiensis sp. nov., Ohtaekwangia reichenbachii sp. nov. from diverse environment.</title>
        <authorList>
            <person name="Octaviana S."/>
        </authorList>
    </citation>
    <scope>NUCLEOTIDE SEQUENCE [LARGE SCALE GENOMIC DNA]</scope>
    <source>
        <strain evidence="1 2">PWU37</strain>
    </source>
</reference>
<dbReference type="AlphaFoldDB" id="A0AAP2GHN4"/>
<dbReference type="EMBL" id="JAHESC010000006">
    <property type="protein sequence ID" value="MBT1686183.1"/>
    <property type="molecule type" value="Genomic_DNA"/>
</dbReference>
<name>A0AAP2GHN4_9BACT</name>
<accession>A0AAP2GHN4</accession>
<dbReference type="Proteomes" id="UP001319180">
    <property type="component" value="Unassembled WGS sequence"/>
</dbReference>
<protein>
    <submittedName>
        <fullName evidence="1">Uncharacterized protein</fullName>
    </submittedName>
</protein>